<dbReference type="EC" id="2.7.7.65" evidence="1"/>
<comment type="caution">
    <text evidence="6">The sequence shown here is derived from an EMBL/GenBank/DDBJ whole genome shotgun (WGS) entry which is preliminary data.</text>
</comment>
<keyword evidence="3" id="KW-0472">Membrane</keyword>
<reference evidence="6 7" key="1">
    <citation type="submission" date="2021-03" db="EMBL/GenBank/DDBJ databases">
        <title>Thiomicrorhabdus sp.nov.,novel sulfur-oxidizing bacteria isolated from coastal sediment.</title>
        <authorList>
            <person name="Liu X."/>
        </authorList>
    </citation>
    <scope>NUCLEOTIDE SEQUENCE [LARGE SCALE GENOMIC DNA]</scope>
    <source>
        <strain evidence="6 7">6S2-11</strain>
    </source>
</reference>
<evidence type="ECO:0000256" key="3">
    <source>
        <dbReference type="SAM" id="Phobius"/>
    </source>
</evidence>
<dbReference type="EMBL" id="JAGETV010000020">
    <property type="protein sequence ID" value="MBO1927897.1"/>
    <property type="molecule type" value="Genomic_DNA"/>
</dbReference>
<dbReference type="NCBIfam" id="TIGR00254">
    <property type="entry name" value="GGDEF"/>
    <property type="match status" value="1"/>
</dbReference>
<dbReference type="InterPro" id="IPR000160">
    <property type="entry name" value="GGDEF_dom"/>
</dbReference>
<name>A0ABS3Q6D9_9GAMM</name>
<organism evidence="6 7">
    <name type="scientific">Thiomicrorhabdus marina</name>
    <dbReference type="NCBI Taxonomy" id="2818442"/>
    <lineage>
        <taxon>Bacteria</taxon>
        <taxon>Pseudomonadati</taxon>
        <taxon>Pseudomonadota</taxon>
        <taxon>Gammaproteobacteria</taxon>
        <taxon>Thiotrichales</taxon>
        <taxon>Piscirickettsiaceae</taxon>
        <taxon>Thiomicrorhabdus</taxon>
    </lineage>
</organism>
<feature type="transmembrane region" description="Helical" evidence="3">
    <location>
        <begin position="576"/>
        <end position="598"/>
    </location>
</feature>
<dbReference type="SMART" id="SM00062">
    <property type="entry name" value="PBPb"/>
    <property type="match status" value="1"/>
</dbReference>
<keyword evidence="3" id="KW-0812">Transmembrane</keyword>
<evidence type="ECO:0000313" key="6">
    <source>
        <dbReference type="EMBL" id="MBO1927897.1"/>
    </source>
</evidence>
<dbReference type="InterPro" id="IPR001638">
    <property type="entry name" value="Solute-binding_3/MltF_N"/>
</dbReference>
<protein>
    <recommendedName>
        <fullName evidence="1">diguanylate cyclase</fullName>
        <ecNumber evidence="1">2.7.7.65</ecNumber>
    </recommendedName>
</protein>
<dbReference type="CDD" id="cd00130">
    <property type="entry name" value="PAS"/>
    <property type="match status" value="1"/>
</dbReference>
<dbReference type="CDD" id="cd01007">
    <property type="entry name" value="PBP2_BvgS_HisK_like"/>
    <property type="match status" value="1"/>
</dbReference>
<dbReference type="InterPro" id="IPR043128">
    <property type="entry name" value="Rev_trsase/Diguanyl_cyclase"/>
</dbReference>
<dbReference type="PANTHER" id="PTHR45138:SF9">
    <property type="entry name" value="DIGUANYLATE CYCLASE DGCM-RELATED"/>
    <property type="match status" value="1"/>
</dbReference>
<dbReference type="SMART" id="SM00267">
    <property type="entry name" value="GGDEF"/>
    <property type="match status" value="1"/>
</dbReference>
<dbReference type="Gene3D" id="3.30.450.20">
    <property type="entry name" value="PAS domain"/>
    <property type="match status" value="1"/>
</dbReference>
<dbReference type="Pfam" id="PF09084">
    <property type="entry name" value="NMT1"/>
    <property type="match status" value="1"/>
</dbReference>
<evidence type="ECO:0000256" key="1">
    <source>
        <dbReference type="ARBA" id="ARBA00012528"/>
    </source>
</evidence>
<dbReference type="Gene3D" id="3.40.190.10">
    <property type="entry name" value="Periplasmic binding protein-like II"/>
    <property type="match status" value="4"/>
</dbReference>
<dbReference type="NCBIfam" id="TIGR00229">
    <property type="entry name" value="sensory_box"/>
    <property type="match status" value="1"/>
</dbReference>
<proteinExistence type="predicted"/>
<evidence type="ECO:0000256" key="2">
    <source>
        <dbReference type="ARBA" id="ARBA00034247"/>
    </source>
</evidence>
<dbReference type="PROSITE" id="PS50887">
    <property type="entry name" value="GGDEF"/>
    <property type="match status" value="1"/>
</dbReference>
<evidence type="ECO:0000313" key="7">
    <source>
        <dbReference type="Proteomes" id="UP000664835"/>
    </source>
</evidence>
<dbReference type="Pfam" id="PF13426">
    <property type="entry name" value="PAS_9"/>
    <property type="match status" value="1"/>
</dbReference>
<feature type="domain" description="PAS" evidence="4">
    <location>
        <begin position="621"/>
        <end position="673"/>
    </location>
</feature>
<dbReference type="SUPFAM" id="SSF55073">
    <property type="entry name" value="Nucleotide cyclase"/>
    <property type="match status" value="1"/>
</dbReference>
<dbReference type="InterPro" id="IPR050469">
    <property type="entry name" value="Diguanylate_Cyclase"/>
</dbReference>
<keyword evidence="7" id="KW-1185">Reference proteome</keyword>
<dbReference type="PANTHER" id="PTHR45138">
    <property type="entry name" value="REGULATORY COMPONENTS OF SENSORY TRANSDUCTION SYSTEM"/>
    <property type="match status" value="1"/>
</dbReference>
<dbReference type="Gene3D" id="3.30.70.270">
    <property type="match status" value="1"/>
</dbReference>
<dbReference type="InterPro" id="IPR000014">
    <property type="entry name" value="PAS"/>
</dbReference>
<evidence type="ECO:0000259" key="5">
    <source>
        <dbReference type="PROSITE" id="PS50887"/>
    </source>
</evidence>
<dbReference type="Pfam" id="PF00497">
    <property type="entry name" value="SBP_bac_3"/>
    <property type="match status" value="1"/>
</dbReference>
<dbReference type="CDD" id="cd01949">
    <property type="entry name" value="GGDEF"/>
    <property type="match status" value="1"/>
</dbReference>
<dbReference type="InterPro" id="IPR029787">
    <property type="entry name" value="Nucleotide_cyclase"/>
</dbReference>
<dbReference type="Pfam" id="PF00990">
    <property type="entry name" value="GGDEF"/>
    <property type="match status" value="1"/>
</dbReference>
<gene>
    <name evidence="6" type="ORF">J3998_09945</name>
</gene>
<dbReference type="RefSeq" id="WP_208150512.1">
    <property type="nucleotide sequence ID" value="NZ_JAGETV010000020.1"/>
</dbReference>
<dbReference type="PROSITE" id="PS50112">
    <property type="entry name" value="PAS"/>
    <property type="match status" value="1"/>
</dbReference>
<keyword evidence="3" id="KW-1133">Transmembrane helix</keyword>
<dbReference type="InterPro" id="IPR015168">
    <property type="entry name" value="SsuA/THI5"/>
</dbReference>
<sequence>MQLAPFPPIFLYLSLCFSVLFSASILAEESPVSKNSALVPVSVQLSWQHQFEFAGFYAAIQQGYYRQAGLDVTLKAWQPGILATDEVLAKRADFGVGYSSVVIDAAKGKPLDLVMASFQYSPMILLSHTPIEHLQQLSGAKVMHYGDVLIKTFIKRINEVAHLPVKMLSPTGNLQDFIDKKVDLYAAFQTNEPYRLRQKGVEFYEIDPKSFGIQSYSDILVTHHDFAANHSQIVAAMREATILGWQYALQHPVAVVDYILEHYPVNKDRQALLAEAEMTKRFVKLENIAIGNLNPLKIMAQALEAQQHGFISKQQLQDFDAHKVIFESHNLYLTDAESKFLRENPVIKVGVDPSWEPFEYIDDKGKWHGISADYFQLMGQRLGVVFEPSRAATWNQVLMDAQSGETQVLSCAVASPERQKFMNFTDPYLSFPMVLVAEQSVSYVEDYHLLKGKTIAVPKGYWAQEWLETNYPEINTLPVASVTEGLYAVMHKKAFAFSGNLASINFAIKREGLNGLRVVGDSGIRFDLAIGTTDKEPELLSIMQKALASIDETQRNNIYKKWFQLEVLNTTDHGTLIKVILASILIASVLLWLSWWFYQQKRRQSLYINRINELSFATYTDASGAIQWASNSFMALVGCKKSDVIGQLHQKFIHPEEDPELYEKVFATILQGKTFSGEVRSIGCNGKDSWVAITMVPEFKYGKVVGVWTTRVDITDKVKLKEVAIRDALTGLYNRRQLNELFEPLLHKAERNKSPFAIAMFDIDYFKRINDQYGHQQGDEVLVQVAGLATRHFCRANDMLFRVGGEEFVLIGDYESESAFLKHLERFRELVAGLNIENAMSPYKVMTVSIGALYCNKVSEVDTTYTYSVIDRLLYQAKEEGRNCIVSEQQC</sequence>
<evidence type="ECO:0000259" key="4">
    <source>
        <dbReference type="PROSITE" id="PS50112"/>
    </source>
</evidence>
<dbReference type="SUPFAM" id="SSF53850">
    <property type="entry name" value="Periplasmic binding protein-like II"/>
    <property type="match status" value="2"/>
</dbReference>
<comment type="catalytic activity">
    <reaction evidence="2">
        <text>2 GTP = 3',3'-c-di-GMP + 2 diphosphate</text>
        <dbReference type="Rhea" id="RHEA:24898"/>
        <dbReference type="ChEBI" id="CHEBI:33019"/>
        <dbReference type="ChEBI" id="CHEBI:37565"/>
        <dbReference type="ChEBI" id="CHEBI:58805"/>
        <dbReference type="EC" id="2.7.7.65"/>
    </reaction>
</comment>
<feature type="domain" description="GGDEF" evidence="5">
    <location>
        <begin position="754"/>
        <end position="890"/>
    </location>
</feature>
<dbReference type="SUPFAM" id="SSF55785">
    <property type="entry name" value="PYP-like sensor domain (PAS domain)"/>
    <property type="match status" value="1"/>
</dbReference>
<accession>A0ABS3Q6D9</accession>
<dbReference type="InterPro" id="IPR035965">
    <property type="entry name" value="PAS-like_dom_sf"/>
</dbReference>
<dbReference type="Proteomes" id="UP000664835">
    <property type="component" value="Unassembled WGS sequence"/>
</dbReference>